<evidence type="ECO:0000256" key="3">
    <source>
        <dbReference type="ARBA" id="ARBA00022989"/>
    </source>
</evidence>
<protein>
    <recommendedName>
        <fullName evidence="8">LrgB family protein</fullName>
    </recommendedName>
</protein>
<dbReference type="GO" id="GO:0016020">
    <property type="term" value="C:membrane"/>
    <property type="evidence" value="ECO:0007669"/>
    <property type="project" value="UniProtKB-SubCell"/>
</dbReference>
<evidence type="ECO:0008006" key="8">
    <source>
        <dbReference type="Google" id="ProtNLM"/>
    </source>
</evidence>
<evidence type="ECO:0000313" key="6">
    <source>
        <dbReference type="EMBL" id="PWF24695.1"/>
    </source>
</evidence>
<evidence type="ECO:0000313" key="7">
    <source>
        <dbReference type="Proteomes" id="UP000245212"/>
    </source>
</evidence>
<dbReference type="Proteomes" id="UP000245212">
    <property type="component" value="Unassembled WGS sequence"/>
</dbReference>
<accession>A0A2V1K5H8</accession>
<evidence type="ECO:0000256" key="2">
    <source>
        <dbReference type="ARBA" id="ARBA00022692"/>
    </source>
</evidence>
<evidence type="ECO:0000256" key="1">
    <source>
        <dbReference type="ARBA" id="ARBA00004141"/>
    </source>
</evidence>
<dbReference type="Pfam" id="PF04172">
    <property type="entry name" value="LrgB"/>
    <property type="match status" value="1"/>
</dbReference>
<proteinExistence type="predicted"/>
<comment type="subcellular location">
    <subcellularLocation>
        <location evidence="1">Membrane</location>
        <topology evidence="1">Multi-pass membrane protein</topology>
    </subcellularLocation>
</comment>
<name>A0A2V1K5H8_9BURK</name>
<dbReference type="AlphaFoldDB" id="A0A2V1K5H8"/>
<feature type="transmembrane region" description="Helical" evidence="5">
    <location>
        <begin position="216"/>
        <end position="239"/>
    </location>
</feature>
<dbReference type="PANTHER" id="PTHR30249">
    <property type="entry name" value="PUTATIVE SEROTONIN TRANSPORTER"/>
    <property type="match status" value="1"/>
</dbReference>
<evidence type="ECO:0000256" key="4">
    <source>
        <dbReference type="ARBA" id="ARBA00023136"/>
    </source>
</evidence>
<reference evidence="7" key="1">
    <citation type="submission" date="2018-05" db="EMBL/GenBank/DDBJ databases">
        <authorList>
            <person name="Li Y."/>
        </authorList>
    </citation>
    <scope>NUCLEOTIDE SEQUENCE [LARGE SCALE GENOMIC DNA]</scope>
    <source>
        <strain evidence="7">3d-2-2</strain>
    </source>
</reference>
<dbReference type="RefSeq" id="WP_109060100.1">
    <property type="nucleotide sequence ID" value="NZ_QETA01000001.1"/>
</dbReference>
<sequence>MTEAAPALTASFWQSFSNPPLLWLSITLAVYLATHWLYQRSNGNPLLLPVLTGVVIIVALLWSTDTAYPDYFDSVRLLYFLIGPATVALAIPLCSQIARLRQMWLPLLVALLAGSATAVISAIGIAWLFGGSLETIISLAPKSATIPIAMGVAERTGGLGPLAAVAVAVTGISGAMMAPLMRRLLHIDDPAITGFAIGVSAHAIGTSRAIQLGEVAGAFSALGMALNGIATALLVPLALQLLGWL</sequence>
<feature type="transmembrane region" description="Helical" evidence="5">
    <location>
        <begin position="45"/>
        <end position="64"/>
    </location>
</feature>
<feature type="transmembrane region" description="Helical" evidence="5">
    <location>
        <begin position="20"/>
        <end position="38"/>
    </location>
</feature>
<evidence type="ECO:0000256" key="5">
    <source>
        <dbReference type="SAM" id="Phobius"/>
    </source>
</evidence>
<feature type="transmembrane region" description="Helical" evidence="5">
    <location>
        <begin position="76"/>
        <end position="95"/>
    </location>
</feature>
<dbReference type="InterPro" id="IPR007300">
    <property type="entry name" value="CidB/LrgB"/>
</dbReference>
<comment type="caution">
    <text evidence="6">The sequence shown here is derived from an EMBL/GenBank/DDBJ whole genome shotgun (WGS) entry which is preliminary data.</text>
</comment>
<dbReference type="EMBL" id="QETA01000001">
    <property type="protein sequence ID" value="PWF24695.1"/>
    <property type="molecule type" value="Genomic_DNA"/>
</dbReference>
<feature type="transmembrane region" description="Helical" evidence="5">
    <location>
        <begin position="159"/>
        <end position="180"/>
    </location>
</feature>
<organism evidence="6 7">
    <name type="scientific">Corticimicrobacter populi</name>
    <dbReference type="NCBI Taxonomy" id="2175229"/>
    <lineage>
        <taxon>Bacteria</taxon>
        <taxon>Pseudomonadati</taxon>
        <taxon>Pseudomonadota</taxon>
        <taxon>Betaproteobacteria</taxon>
        <taxon>Burkholderiales</taxon>
        <taxon>Alcaligenaceae</taxon>
        <taxon>Corticimicrobacter</taxon>
    </lineage>
</organism>
<keyword evidence="3 5" id="KW-1133">Transmembrane helix</keyword>
<feature type="transmembrane region" description="Helical" evidence="5">
    <location>
        <begin position="107"/>
        <end position="129"/>
    </location>
</feature>
<keyword evidence="4 5" id="KW-0472">Membrane</keyword>
<keyword evidence="2 5" id="KW-0812">Transmembrane</keyword>
<dbReference type="PANTHER" id="PTHR30249:SF0">
    <property type="entry name" value="PLASTIDAL GLYCOLATE_GLYCERATE TRANSLOCATOR 1, CHLOROPLASTIC"/>
    <property type="match status" value="1"/>
</dbReference>
<gene>
    <name evidence="6" type="ORF">DD235_00395</name>
</gene>
<keyword evidence="7" id="KW-1185">Reference proteome</keyword>